<protein>
    <submittedName>
        <fullName evidence="1">Uncharacterized protein</fullName>
    </submittedName>
</protein>
<dbReference type="OrthoDB" id="7033134at2"/>
<dbReference type="Proteomes" id="UP000240571">
    <property type="component" value="Unassembled WGS sequence"/>
</dbReference>
<sequence length="93" mass="10087">MYWPWKSTRCSKKTAHSIPNGTKQRCGHCQSCLRKTTKSPDLAGASLRAKTANANMSSLNTRGALRFFASALAPTGQPGKVRSPYALLASNKF</sequence>
<dbReference type="AlphaFoldDB" id="A0A2T4FU24"/>
<reference evidence="1 2" key="1">
    <citation type="submission" date="2018-03" db="EMBL/GenBank/DDBJ databases">
        <title>Diversity of bacteria associated with corn roots inoculated with woodland soils in Canada, and Description of Pseudomonas aylmerense sp. nov.</title>
        <authorList>
            <person name="Tambong J.T."/>
            <person name="Xu R."/>
            <person name="Tchagang C."/>
        </authorList>
    </citation>
    <scope>NUCLEOTIDE SEQUENCE [LARGE SCALE GENOMIC DNA]</scope>
    <source>
        <strain evidence="1 2">S1E44</strain>
    </source>
</reference>
<evidence type="ECO:0000313" key="2">
    <source>
        <dbReference type="Proteomes" id="UP000240571"/>
    </source>
</evidence>
<name>A0A2T4FU24_9PSED</name>
<accession>A0A2T4FU24</accession>
<organism evidence="1 2">
    <name type="scientific">Pseudomonas aylmerensis</name>
    <dbReference type="NCBI Taxonomy" id="1869229"/>
    <lineage>
        <taxon>Bacteria</taxon>
        <taxon>Pseudomonadati</taxon>
        <taxon>Pseudomonadota</taxon>
        <taxon>Gammaproteobacteria</taxon>
        <taxon>Pseudomonadales</taxon>
        <taxon>Pseudomonadaceae</taxon>
        <taxon>Pseudomonas</taxon>
    </lineage>
</organism>
<gene>
    <name evidence="1" type="ORF">C9382_19180</name>
</gene>
<comment type="caution">
    <text evidence="1">The sequence shown here is derived from an EMBL/GenBank/DDBJ whole genome shotgun (WGS) entry which is preliminary data.</text>
</comment>
<evidence type="ECO:0000313" key="1">
    <source>
        <dbReference type="EMBL" id="PTC26870.1"/>
    </source>
</evidence>
<dbReference type="EMBL" id="PYWW01000045">
    <property type="protein sequence ID" value="PTC26870.1"/>
    <property type="molecule type" value="Genomic_DNA"/>
</dbReference>
<proteinExistence type="predicted"/>